<dbReference type="EMBL" id="JASCZI010121462">
    <property type="protein sequence ID" value="MED6161855.1"/>
    <property type="molecule type" value="Genomic_DNA"/>
</dbReference>
<dbReference type="Proteomes" id="UP001341840">
    <property type="component" value="Unassembled WGS sequence"/>
</dbReference>
<evidence type="ECO:0000313" key="2">
    <source>
        <dbReference type="EMBL" id="MED6161855.1"/>
    </source>
</evidence>
<evidence type="ECO:0000256" key="1">
    <source>
        <dbReference type="SAM" id="MobiDB-lite"/>
    </source>
</evidence>
<keyword evidence="3" id="KW-1185">Reference proteome</keyword>
<reference evidence="2 3" key="1">
    <citation type="journal article" date="2023" name="Plants (Basel)">
        <title>Bridging the Gap: Combining Genomics and Transcriptomics Approaches to Understand Stylosanthes scabra, an Orphan Legume from the Brazilian Caatinga.</title>
        <authorList>
            <person name="Ferreira-Neto J.R.C."/>
            <person name="da Silva M.D."/>
            <person name="Binneck E."/>
            <person name="de Melo N.F."/>
            <person name="da Silva R.H."/>
            <person name="de Melo A.L.T.M."/>
            <person name="Pandolfi V."/>
            <person name="Bustamante F.O."/>
            <person name="Brasileiro-Vidal A.C."/>
            <person name="Benko-Iseppon A.M."/>
        </authorList>
    </citation>
    <scope>NUCLEOTIDE SEQUENCE [LARGE SCALE GENOMIC DNA]</scope>
    <source>
        <tissue evidence="2">Leaves</tissue>
    </source>
</reference>
<protein>
    <submittedName>
        <fullName evidence="2">Uncharacterized protein</fullName>
    </submittedName>
</protein>
<sequence length="130" mass="14317">MDLNGADCELNELTRGSRPVYPTLTTNMEEQNGNNKEMASDAEKKGKVVMMESNDNFGPWMVVQRQRRGRKDGAGPSNTEKNKEGKGANKSRFSALEVEETEMGDNNNEKAEIGANEGTNAETTSKKKNT</sequence>
<accession>A0ABU6UNI8</accession>
<comment type="caution">
    <text evidence="2">The sequence shown here is derived from an EMBL/GenBank/DDBJ whole genome shotgun (WGS) entry which is preliminary data.</text>
</comment>
<evidence type="ECO:0000313" key="3">
    <source>
        <dbReference type="Proteomes" id="UP001341840"/>
    </source>
</evidence>
<name>A0ABU6UNI8_9FABA</name>
<proteinExistence type="predicted"/>
<gene>
    <name evidence="2" type="ORF">PIB30_064680</name>
</gene>
<organism evidence="2 3">
    <name type="scientific">Stylosanthes scabra</name>
    <dbReference type="NCBI Taxonomy" id="79078"/>
    <lineage>
        <taxon>Eukaryota</taxon>
        <taxon>Viridiplantae</taxon>
        <taxon>Streptophyta</taxon>
        <taxon>Embryophyta</taxon>
        <taxon>Tracheophyta</taxon>
        <taxon>Spermatophyta</taxon>
        <taxon>Magnoliopsida</taxon>
        <taxon>eudicotyledons</taxon>
        <taxon>Gunneridae</taxon>
        <taxon>Pentapetalae</taxon>
        <taxon>rosids</taxon>
        <taxon>fabids</taxon>
        <taxon>Fabales</taxon>
        <taxon>Fabaceae</taxon>
        <taxon>Papilionoideae</taxon>
        <taxon>50 kb inversion clade</taxon>
        <taxon>dalbergioids sensu lato</taxon>
        <taxon>Dalbergieae</taxon>
        <taxon>Pterocarpus clade</taxon>
        <taxon>Stylosanthes</taxon>
    </lineage>
</organism>
<feature type="region of interest" description="Disordered" evidence="1">
    <location>
        <begin position="1"/>
        <end position="130"/>
    </location>
</feature>
<feature type="compositionally biased region" description="Polar residues" evidence="1">
    <location>
        <begin position="23"/>
        <end position="37"/>
    </location>
</feature>